<evidence type="ECO:0000313" key="5">
    <source>
        <dbReference type="Proteomes" id="UP000244803"/>
    </source>
</evidence>
<sequence>MCELVFKWKSIVSYISPFRSVSLLVVSKNAPLESIDLLYRHGQIHFGENRVQDLFEKASSLSPDIRWHFIGHLQTNKCSLLLRVPNLHMLESLDSIDLALKLSDLMSRDPTRSLFVLVQVNTSLKPTQFGIDYRQFDLILALVKAVLHSHGLVFTGLMTIGDDTGECFDRLVSIRDKLAQCYPECKLLCDQGKFVLSMGMSNDYQLAISKGSTQIRIGSLIFK</sequence>
<dbReference type="AlphaFoldDB" id="A0A976SLF9"/>
<feature type="modified residue" description="N6-(pyridoxal phosphate)lysine" evidence="2 3">
    <location>
        <position position="28"/>
    </location>
</feature>
<reference evidence="4" key="1">
    <citation type="submission" date="2022-07" db="EMBL/GenBank/DDBJ databases">
        <title>Evaluation of T. orientalis genome assembly methods using nanopore sequencing and analysis of variation between genomes.</title>
        <authorList>
            <person name="Yam J."/>
            <person name="Micallef M.L."/>
            <person name="Liu M."/>
            <person name="Djordjevic S.P."/>
            <person name="Bogema D.R."/>
            <person name="Jenkins C."/>
        </authorList>
    </citation>
    <scope>NUCLEOTIDE SEQUENCE</scope>
    <source>
        <strain evidence="4">Fish Creek</strain>
    </source>
</reference>
<dbReference type="PANTHER" id="PTHR10146:SF14">
    <property type="entry name" value="PYRIDOXAL PHOSPHATE HOMEOSTASIS PROTEIN"/>
    <property type="match status" value="1"/>
</dbReference>
<dbReference type="Gene3D" id="3.20.20.10">
    <property type="entry name" value="Alanine racemase"/>
    <property type="match status" value="1"/>
</dbReference>
<dbReference type="PROSITE" id="PS01211">
    <property type="entry name" value="UPF0001"/>
    <property type="match status" value="1"/>
</dbReference>
<dbReference type="GO" id="GO:0030170">
    <property type="term" value="F:pyridoxal phosphate binding"/>
    <property type="evidence" value="ECO:0007669"/>
    <property type="project" value="UniProtKB-UniRule"/>
</dbReference>
<name>A0A976SLF9_THEOR</name>
<dbReference type="NCBIfam" id="TIGR00044">
    <property type="entry name" value="YggS family pyridoxal phosphate-dependent enzyme"/>
    <property type="match status" value="1"/>
</dbReference>
<comment type="similarity">
    <text evidence="2">Belongs to the pyridoxal phosphate-binding protein YggS/PROSC family.</text>
</comment>
<gene>
    <name evidence="4" type="ORF">MACJ_003654</name>
</gene>
<proteinExistence type="inferred from homology"/>
<dbReference type="Proteomes" id="UP000244803">
    <property type="component" value="Chromosome 2"/>
</dbReference>
<dbReference type="SUPFAM" id="SSF51419">
    <property type="entry name" value="PLP-binding barrel"/>
    <property type="match status" value="1"/>
</dbReference>
<evidence type="ECO:0000256" key="3">
    <source>
        <dbReference type="PIRSR" id="PIRSR004848-1"/>
    </source>
</evidence>
<accession>A0A976SLF9</accession>
<dbReference type="PANTHER" id="PTHR10146">
    <property type="entry name" value="PROLINE SYNTHETASE CO-TRANSCRIBED BACTERIAL HOMOLOG PROTEIN"/>
    <property type="match status" value="1"/>
</dbReference>
<dbReference type="EMBL" id="CP056068">
    <property type="protein sequence ID" value="UVC54684.1"/>
    <property type="molecule type" value="Genomic_DNA"/>
</dbReference>
<dbReference type="InterPro" id="IPR011078">
    <property type="entry name" value="PyrdxlP_homeostasis"/>
</dbReference>
<protein>
    <recommendedName>
        <fullName evidence="2">Pyridoxal phosphate homeostasis protein</fullName>
        <shortName evidence="2">PLP homeostasis protein</shortName>
    </recommendedName>
</protein>
<comment type="function">
    <text evidence="2">Pyridoxal 5'-phosphate (PLP)-binding protein, which may be involved in intracellular homeostatic regulation of pyridoxal 5'-phosphate (PLP), the active form of vitamin B6.</text>
</comment>
<evidence type="ECO:0000256" key="2">
    <source>
        <dbReference type="HAMAP-Rule" id="MF_03225"/>
    </source>
</evidence>
<dbReference type="PIRSF" id="PIRSF004848">
    <property type="entry name" value="YBL036c_PLPDEIII"/>
    <property type="match status" value="1"/>
</dbReference>
<keyword evidence="1 2" id="KW-0663">Pyridoxal phosphate</keyword>
<organism evidence="4 5">
    <name type="scientific">Theileria orientalis</name>
    <dbReference type="NCBI Taxonomy" id="68886"/>
    <lineage>
        <taxon>Eukaryota</taxon>
        <taxon>Sar</taxon>
        <taxon>Alveolata</taxon>
        <taxon>Apicomplexa</taxon>
        <taxon>Aconoidasida</taxon>
        <taxon>Piroplasmida</taxon>
        <taxon>Theileriidae</taxon>
        <taxon>Theileria</taxon>
    </lineage>
</organism>
<comment type="cofactor">
    <cofactor evidence="3">
        <name>pyridoxal 5'-phosphate</name>
        <dbReference type="ChEBI" id="CHEBI:597326"/>
    </cofactor>
</comment>
<dbReference type="HAMAP" id="MF_02087">
    <property type="entry name" value="PLP_homeostasis"/>
    <property type="match status" value="1"/>
</dbReference>
<dbReference type="InterPro" id="IPR029066">
    <property type="entry name" value="PLP-binding_barrel"/>
</dbReference>
<evidence type="ECO:0000313" key="4">
    <source>
        <dbReference type="EMBL" id="UVC54684.1"/>
    </source>
</evidence>
<evidence type="ECO:0000256" key="1">
    <source>
        <dbReference type="ARBA" id="ARBA00022898"/>
    </source>
</evidence>